<sequence length="392" mass="43508">MNNETKHRRQFLKDSVKASGLMFMTPMFENFSTVQSSSKPKTIAVAPNRIKFAVININHPHIYGMTDAIKRGGGELVAVYAKEADLLAAFSKAYPEAKLAQSEKEILEDKSIQLVLSSGIPDERAPLGIRVMQHSKDYLTDKPGIISLEQLAAVKKVQKETKRIYSIMYSERLENKGTEKASQLVKAGAIGNVIQTINLAPHRISNKFGTSGLAVRPDWFWDKKRYGGILTDIGSHQFDQYLHFTNSTEATVLMSQVGNVHFPQAPNFEDFGDVMLSGNGGVGYIRVDWFTPDALDSWGDGRLIIMGTEGTIEVRKNTDIVSGKKGGNHLYLVNKKEMLHMDCNNEALPFGPLFVDDVLNRTETAMSQAHCFLATELALIAQKNAKPMSLKK</sequence>
<keyword evidence="4" id="KW-1185">Reference proteome</keyword>
<dbReference type="SUPFAM" id="SSF51735">
    <property type="entry name" value="NAD(P)-binding Rossmann-fold domains"/>
    <property type="match status" value="1"/>
</dbReference>
<accession>A0A562SVX9</accession>
<evidence type="ECO:0000256" key="1">
    <source>
        <dbReference type="ARBA" id="ARBA00023002"/>
    </source>
</evidence>
<reference evidence="3 4" key="1">
    <citation type="journal article" date="2015" name="Stand. Genomic Sci.">
        <title>Genomic Encyclopedia of Bacterial and Archaeal Type Strains, Phase III: the genomes of soil and plant-associated and newly described type strains.</title>
        <authorList>
            <person name="Whitman W.B."/>
            <person name="Woyke T."/>
            <person name="Klenk H.P."/>
            <person name="Zhou Y."/>
            <person name="Lilburn T.G."/>
            <person name="Beck B.J."/>
            <person name="De Vos P."/>
            <person name="Vandamme P."/>
            <person name="Eisen J.A."/>
            <person name="Garrity G."/>
            <person name="Hugenholtz P."/>
            <person name="Kyrpides N.C."/>
        </authorList>
    </citation>
    <scope>NUCLEOTIDE SEQUENCE [LARGE SCALE GENOMIC DNA]</scope>
    <source>
        <strain evidence="3 4">CGMCC 1.7271</strain>
    </source>
</reference>
<dbReference type="Proteomes" id="UP000316167">
    <property type="component" value="Unassembled WGS sequence"/>
</dbReference>
<dbReference type="GO" id="GO:0016491">
    <property type="term" value="F:oxidoreductase activity"/>
    <property type="evidence" value="ECO:0007669"/>
    <property type="project" value="UniProtKB-KW"/>
</dbReference>
<dbReference type="InterPro" id="IPR055170">
    <property type="entry name" value="GFO_IDH_MocA-like_dom"/>
</dbReference>
<evidence type="ECO:0000259" key="2">
    <source>
        <dbReference type="Pfam" id="PF22725"/>
    </source>
</evidence>
<organism evidence="3 4">
    <name type="scientific">Lacibacter cauensis</name>
    <dbReference type="NCBI Taxonomy" id="510947"/>
    <lineage>
        <taxon>Bacteria</taxon>
        <taxon>Pseudomonadati</taxon>
        <taxon>Bacteroidota</taxon>
        <taxon>Chitinophagia</taxon>
        <taxon>Chitinophagales</taxon>
        <taxon>Chitinophagaceae</taxon>
        <taxon>Lacibacter</taxon>
    </lineage>
</organism>
<dbReference type="SUPFAM" id="SSF55347">
    <property type="entry name" value="Glyceraldehyde-3-phosphate dehydrogenase-like, C-terminal domain"/>
    <property type="match status" value="1"/>
</dbReference>
<evidence type="ECO:0000313" key="4">
    <source>
        <dbReference type="Proteomes" id="UP000316167"/>
    </source>
</evidence>
<dbReference type="Gene3D" id="3.40.50.720">
    <property type="entry name" value="NAD(P)-binding Rossmann-like Domain"/>
    <property type="match status" value="1"/>
</dbReference>
<dbReference type="RefSeq" id="WP_144884347.1">
    <property type="nucleotide sequence ID" value="NZ_VLLE01000002.1"/>
</dbReference>
<evidence type="ECO:0000313" key="3">
    <source>
        <dbReference type="EMBL" id="TWI85447.1"/>
    </source>
</evidence>
<dbReference type="Pfam" id="PF22725">
    <property type="entry name" value="GFO_IDH_MocA_C3"/>
    <property type="match status" value="1"/>
</dbReference>
<name>A0A562SVX9_9BACT</name>
<dbReference type="InterPro" id="IPR036291">
    <property type="entry name" value="NAD(P)-bd_dom_sf"/>
</dbReference>
<protein>
    <submittedName>
        <fullName evidence="3">Putative dehydrogenase</fullName>
    </submittedName>
</protein>
<dbReference type="EMBL" id="VLLE01000002">
    <property type="protein sequence ID" value="TWI85447.1"/>
    <property type="molecule type" value="Genomic_DNA"/>
</dbReference>
<dbReference type="OrthoDB" id="9768836at2"/>
<feature type="domain" description="GFO/IDH/MocA-like oxidoreductase" evidence="2">
    <location>
        <begin position="179"/>
        <end position="313"/>
    </location>
</feature>
<dbReference type="PANTHER" id="PTHR43818:SF11">
    <property type="entry name" value="BCDNA.GH03377"/>
    <property type="match status" value="1"/>
</dbReference>
<gene>
    <name evidence="3" type="ORF">IQ13_0608</name>
</gene>
<dbReference type="PANTHER" id="PTHR43818">
    <property type="entry name" value="BCDNA.GH03377"/>
    <property type="match status" value="1"/>
</dbReference>
<proteinExistence type="predicted"/>
<dbReference type="Gene3D" id="3.30.360.10">
    <property type="entry name" value="Dihydrodipicolinate Reductase, domain 2"/>
    <property type="match status" value="1"/>
</dbReference>
<keyword evidence="1" id="KW-0560">Oxidoreductase</keyword>
<dbReference type="InterPro" id="IPR050463">
    <property type="entry name" value="Gfo/Idh/MocA_oxidrdct_glycsds"/>
</dbReference>
<dbReference type="AlphaFoldDB" id="A0A562SVX9"/>
<comment type="caution">
    <text evidence="3">The sequence shown here is derived from an EMBL/GenBank/DDBJ whole genome shotgun (WGS) entry which is preliminary data.</text>
</comment>